<dbReference type="GO" id="GO:0140359">
    <property type="term" value="F:ABC-type transporter activity"/>
    <property type="evidence" value="ECO:0007669"/>
    <property type="project" value="InterPro"/>
</dbReference>
<feature type="transmembrane region" description="Helical" evidence="1">
    <location>
        <begin position="162"/>
        <end position="186"/>
    </location>
</feature>
<feature type="transmembrane region" description="Helical" evidence="1">
    <location>
        <begin position="248"/>
        <end position="266"/>
    </location>
</feature>
<reference evidence="2 3" key="1">
    <citation type="journal article" date="2018" name="Nat. Biotechnol.">
        <title>A standardized bacterial taxonomy based on genome phylogeny substantially revises the tree of life.</title>
        <authorList>
            <person name="Parks D.H."/>
            <person name="Chuvochina M."/>
            <person name="Waite D.W."/>
            <person name="Rinke C."/>
            <person name="Skarshewski A."/>
            <person name="Chaumeil P.A."/>
            <person name="Hugenholtz P."/>
        </authorList>
    </citation>
    <scope>NUCLEOTIDE SEQUENCE [LARGE SCALE GENOMIC DNA]</scope>
    <source>
        <strain evidence="2">UBA11247</strain>
    </source>
</reference>
<proteinExistence type="predicted"/>
<dbReference type="Proteomes" id="UP000261739">
    <property type="component" value="Unassembled WGS sequence"/>
</dbReference>
<feature type="transmembrane region" description="Helical" evidence="1">
    <location>
        <begin position="20"/>
        <end position="40"/>
    </location>
</feature>
<accession>A0A3D4SXB9</accession>
<keyword evidence="1" id="KW-0812">Transmembrane</keyword>
<dbReference type="AlphaFoldDB" id="A0A3D4SXB9"/>
<dbReference type="STRING" id="863239.GCA_000213935_01492"/>
<evidence type="ECO:0000313" key="3">
    <source>
        <dbReference type="Proteomes" id="UP000261739"/>
    </source>
</evidence>
<keyword evidence="1" id="KW-0472">Membrane</keyword>
<protein>
    <submittedName>
        <fullName evidence="2">ABC transporter permease</fullName>
    </submittedName>
</protein>
<keyword evidence="1" id="KW-1133">Transmembrane helix</keyword>
<dbReference type="PANTHER" id="PTHR37305:SF1">
    <property type="entry name" value="MEMBRANE PROTEIN"/>
    <property type="match status" value="1"/>
</dbReference>
<dbReference type="GO" id="GO:0005886">
    <property type="term" value="C:plasma membrane"/>
    <property type="evidence" value="ECO:0007669"/>
    <property type="project" value="UniProtKB-SubCell"/>
</dbReference>
<dbReference type="EMBL" id="DQID01000104">
    <property type="protein sequence ID" value="HCT13923.1"/>
    <property type="molecule type" value="Genomic_DNA"/>
</dbReference>
<feature type="transmembrane region" description="Helical" evidence="1">
    <location>
        <begin position="193"/>
        <end position="211"/>
    </location>
</feature>
<evidence type="ECO:0000313" key="2">
    <source>
        <dbReference type="EMBL" id="HCT13923.1"/>
    </source>
</evidence>
<gene>
    <name evidence="2" type="ORF">DIW82_03765</name>
</gene>
<name>A0A3D4SXB9_9CORY</name>
<organism evidence="2 3">
    <name type="scientific">Corynebacterium nuruki</name>
    <dbReference type="NCBI Taxonomy" id="1032851"/>
    <lineage>
        <taxon>Bacteria</taxon>
        <taxon>Bacillati</taxon>
        <taxon>Actinomycetota</taxon>
        <taxon>Actinomycetes</taxon>
        <taxon>Mycobacteriales</taxon>
        <taxon>Corynebacteriaceae</taxon>
        <taxon>Corynebacterium</taxon>
    </lineage>
</organism>
<dbReference type="PANTHER" id="PTHR37305">
    <property type="entry name" value="INTEGRAL MEMBRANE PROTEIN-RELATED"/>
    <property type="match status" value="1"/>
</dbReference>
<sequence>MLAHTINAEWIKLRSTRGIYWTSALVVLLSVGLSAFIGWANGMGMQSALDDNDTGFLATAGNLFTFSAGQAGLLSFGSMVIMIQAVLTVTGDYGNSTVKLSVLAAPARWQVAVAKFLVYGALAVVLALISAVVSAVLGHALAAGQLDDPSIADGMALSADDAWKTIGMIVVYVLGAVALCTGVGYLVRRTAGAMAIVLLWVLVLEDLTGLLPDSVSRYITPFLPFKNISAAISGNDLEHAPWGQGGSLIYYVVICLVIFVGGIVALRKRDA</sequence>
<comment type="caution">
    <text evidence="2">The sequence shown here is derived from an EMBL/GenBank/DDBJ whole genome shotgun (WGS) entry which is preliminary data.</text>
</comment>
<feature type="transmembrane region" description="Helical" evidence="1">
    <location>
        <begin position="116"/>
        <end position="142"/>
    </location>
</feature>
<dbReference type="RefSeq" id="WP_010120296.1">
    <property type="nucleotide sequence ID" value="NZ_DAITTW010000003.1"/>
</dbReference>
<evidence type="ECO:0000256" key="1">
    <source>
        <dbReference type="SAM" id="Phobius"/>
    </source>
</evidence>